<dbReference type="OrthoDB" id="1621027at2759"/>
<name>A0A8B6CAF7_MYTGA</name>
<proteinExistence type="inferred from homology"/>
<dbReference type="InterPro" id="IPR006236">
    <property type="entry name" value="PGDH"/>
</dbReference>
<feature type="domain" description="D-3-phosphoglycerate dehydrogenase ASB" evidence="13">
    <location>
        <begin position="330"/>
        <end position="438"/>
    </location>
</feature>
<gene>
    <name evidence="14" type="ORF">MGAL_10B088434</name>
</gene>
<dbReference type="Proteomes" id="UP000596742">
    <property type="component" value="Unassembled WGS sequence"/>
</dbReference>
<evidence type="ECO:0000259" key="12">
    <source>
        <dbReference type="Pfam" id="PF02826"/>
    </source>
</evidence>
<evidence type="ECO:0000256" key="8">
    <source>
        <dbReference type="ARBA" id="ARBA00023299"/>
    </source>
</evidence>
<evidence type="ECO:0000259" key="13">
    <source>
        <dbReference type="Pfam" id="PF19304"/>
    </source>
</evidence>
<comment type="caution">
    <text evidence="14">The sequence shown here is derived from an EMBL/GenBank/DDBJ whole genome shotgun (WGS) entry which is preliminary data.</text>
</comment>
<comment type="pathway">
    <text evidence="1 10">Amino-acid biosynthesis; L-serine biosynthesis; L-serine from 3-phospho-D-glycerate: step 1/3.</text>
</comment>
<dbReference type="InterPro" id="IPR006140">
    <property type="entry name" value="D-isomer_DH_NAD-bd"/>
</dbReference>
<dbReference type="Pfam" id="PF02826">
    <property type="entry name" value="2-Hacid_dh_C"/>
    <property type="match status" value="1"/>
</dbReference>
<evidence type="ECO:0000256" key="2">
    <source>
        <dbReference type="ARBA" id="ARBA00005854"/>
    </source>
</evidence>
<keyword evidence="4" id="KW-0597">Phosphoprotein</keyword>
<evidence type="ECO:0000256" key="10">
    <source>
        <dbReference type="RuleBase" id="RU363003"/>
    </source>
</evidence>
<dbReference type="SUPFAM" id="SSF52283">
    <property type="entry name" value="Formate/glycerate dehydrogenase catalytic domain-like"/>
    <property type="match status" value="1"/>
</dbReference>
<evidence type="ECO:0000313" key="14">
    <source>
        <dbReference type="EMBL" id="VDI02156.1"/>
    </source>
</evidence>
<evidence type="ECO:0000256" key="1">
    <source>
        <dbReference type="ARBA" id="ARBA00005216"/>
    </source>
</evidence>
<dbReference type="Gene3D" id="3.40.50.720">
    <property type="entry name" value="NAD(P)-binding Rossmann-like Domain"/>
    <property type="match status" value="2"/>
</dbReference>
<reference evidence="14" key="1">
    <citation type="submission" date="2018-11" db="EMBL/GenBank/DDBJ databases">
        <authorList>
            <person name="Alioto T."/>
            <person name="Alioto T."/>
        </authorList>
    </citation>
    <scope>NUCLEOTIDE SEQUENCE</scope>
</reference>
<dbReference type="InterPro" id="IPR029752">
    <property type="entry name" value="D-isomer_DH_CS1"/>
</dbReference>
<dbReference type="InterPro" id="IPR036291">
    <property type="entry name" value="NAD(P)-bd_dom_sf"/>
</dbReference>
<keyword evidence="6 10" id="KW-0560">Oxidoreductase</keyword>
<dbReference type="Gene3D" id="3.30.1330.90">
    <property type="entry name" value="D-3-phosphoglycerate dehydrogenase, domain 3"/>
    <property type="match status" value="1"/>
</dbReference>
<keyword evidence="15" id="KW-1185">Reference proteome</keyword>
<keyword evidence="10" id="KW-0028">Amino-acid biosynthesis</keyword>
<comment type="subunit">
    <text evidence="3">Homotetramer.</text>
</comment>
<sequence length="569" mass="60260">MSFQLQSVLITDEIDTQCVEILQKNGIQVVKNTKLTKEQLLTEIPKYDGLVVRSATKVTADVINAGTNLKIIGRAGTGVDNIDCDVATKRGIIVMNTPGGNTLSAAEHTCTLICALSRHIHRGDRAMKEEKWSERKVLMGNELYGKTLAIIGLGRIGKEVALRMQSFGMTTIGYDPIIPAEVSAEFNTEWMPLEKIWPLADYITVHTPLIPQTRNLINDQVFSVCKKGVKVVNVARGGIIEEAAIKRAIESGQCGGAGLDVFESEPPKDFTLAKMPQVLATPHLGASTTEAQKRVAVEIAEQFVDVVRGKSLFGAINAHAMTNALSPESRPWVVLGRKLGQVAAGLNPGNVENMQVTTYGPSLKQAGSYLSAAILSGLLQNSPAIGGGDSATLNLVNSPALAKQIGLNVKNTHEEAAPAPYTNVVSVIFNNGFRLSGTTSGGNALLIEVQGQQFSLLPTVAADMKNTLVKFSITTSGGNALLIEVQGQQFSVPASLVDVALLFKGTGNPQLLPTVAGALASAGMCVSSLTVSVENDGQKWGVATFATPPTEKCLEVLKTIVNAAVLVTL</sequence>
<feature type="domain" description="D-isomer specific 2-hydroxyacid dehydrogenase catalytic" evidence="11">
    <location>
        <begin position="8"/>
        <end position="316"/>
    </location>
</feature>
<dbReference type="SUPFAM" id="SSF51735">
    <property type="entry name" value="NAD(P)-binding Rossmann-fold domains"/>
    <property type="match status" value="1"/>
</dbReference>
<dbReference type="InterPro" id="IPR029009">
    <property type="entry name" value="ASB_dom_sf"/>
</dbReference>
<dbReference type="NCBIfam" id="TIGR01327">
    <property type="entry name" value="PGDH"/>
    <property type="match status" value="1"/>
</dbReference>
<dbReference type="PROSITE" id="PS00065">
    <property type="entry name" value="D_2_HYDROXYACID_DH_1"/>
    <property type="match status" value="1"/>
</dbReference>
<evidence type="ECO:0000256" key="4">
    <source>
        <dbReference type="ARBA" id="ARBA00022553"/>
    </source>
</evidence>
<dbReference type="Pfam" id="PF19304">
    <property type="entry name" value="PGDH_inter"/>
    <property type="match status" value="1"/>
</dbReference>
<evidence type="ECO:0000256" key="9">
    <source>
        <dbReference type="ARBA" id="ARBA00048731"/>
    </source>
</evidence>
<dbReference type="FunFam" id="3.40.50.720:FF:000616">
    <property type="entry name" value="D-3-phosphoglycerate dehydrogenase 2 chloroplastic"/>
    <property type="match status" value="1"/>
</dbReference>
<dbReference type="GO" id="GO:0051287">
    <property type="term" value="F:NAD binding"/>
    <property type="evidence" value="ECO:0007669"/>
    <property type="project" value="UniProtKB-UniRule"/>
</dbReference>
<evidence type="ECO:0000256" key="7">
    <source>
        <dbReference type="ARBA" id="ARBA00023027"/>
    </source>
</evidence>
<organism evidence="14 15">
    <name type="scientific">Mytilus galloprovincialis</name>
    <name type="common">Mediterranean mussel</name>
    <dbReference type="NCBI Taxonomy" id="29158"/>
    <lineage>
        <taxon>Eukaryota</taxon>
        <taxon>Metazoa</taxon>
        <taxon>Spiralia</taxon>
        <taxon>Lophotrochozoa</taxon>
        <taxon>Mollusca</taxon>
        <taxon>Bivalvia</taxon>
        <taxon>Autobranchia</taxon>
        <taxon>Pteriomorphia</taxon>
        <taxon>Mytilida</taxon>
        <taxon>Mytiloidea</taxon>
        <taxon>Mytilidae</taxon>
        <taxon>Mytilinae</taxon>
        <taxon>Mytilus</taxon>
    </lineage>
</organism>
<accession>A0A8B6CAF7</accession>
<dbReference type="InterPro" id="IPR006139">
    <property type="entry name" value="D-isomer_2_OHA_DH_cat_dom"/>
</dbReference>
<protein>
    <recommendedName>
        <fullName evidence="10">D-3-phosphoglycerate dehydrogenase</fullName>
        <ecNumber evidence="10">1.1.1.95</ecNumber>
    </recommendedName>
</protein>
<evidence type="ECO:0000259" key="11">
    <source>
        <dbReference type="Pfam" id="PF00389"/>
    </source>
</evidence>
<evidence type="ECO:0000313" key="15">
    <source>
        <dbReference type="Proteomes" id="UP000596742"/>
    </source>
</evidence>
<dbReference type="GO" id="GO:0004617">
    <property type="term" value="F:phosphoglycerate dehydrogenase activity"/>
    <property type="evidence" value="ECO:0007669"/>
    <property type="project" value="UniProtKB-EC"/>
</dbReference>
<evidence type="ECO:0000256" key="3">
    <source>
        <dbReference type="ARBA" id="ARBA00011881"/>
    </source>
</evidence>
<dbReference type="PANTHER" id="PTHR42938">
    <property type="entry name" value="FORMATE DEHYDROGENASE 1"/>
    <property type="match status" value="1"/>
</dbReference>
<feature type="domain" description="D-isomer specific 2-hydroxyacid dehydrogenase NAD-binding" evidence="12">
    <location>
        <begin position="111"/>
        <end position="285"/>
    </location>
</feature>
<dbReference type="InterPro" id="IPR045626">
    <property type="entry name" value="PGDH_ASB_dom"/>
</dbReference>
<dbReference type="Pfam" id="PF00389">
    <property type="entry name" value="2-Hacid_dh"/>
    <property type="match status" value="1"/>
</dbReference>
<dbReference type="EMBL" id="UYJE01001437">
    <property type="protein sequence ID" value="VDI02156.1"/>
    <property type="molecule type" value="Genomic_DNA"/>
</dbReference>
<keyword evidence="7 10" id="KW-0520">NAD</keyword>
<dbReference type="SUPFAM" id="SSF143548">
    <property type="entry name" value="Serine metabolism enzymes domain"/>
    <property type="match status" value="1"/>
</dbReference>
<dbReference type="GO" id="GO:0006564">
    <property type="term" value="P:L-serine biosynthetic process"/>
    <property type="evidence" value="ECO:0007669"/>
    <property type="project" value="UniProtKB-KW"/>
</dbReference>
<dbReference type="UniPathway" id="UPA00135">
    <property type="reaction ID" value="UER00196"/>
</dbReference>
<dbReference type="AlphaFoldDB" id="A0A8B6CAF7"/>
<dbReference type="FunFam" id="3.40.50.720:FF:000021">
    <property type="entry name" value="D-3-phosphoglycerate dehydrogenase"/>
    <property type="match status" value="1"/>
</dbReference>
<keyword evidence="8 10" id="KW-0718">Serine biosynthesis</keyword>
<comment type="catalytic activity">
    <reaction evidence="9 10">
        <text>(2R)-3-phosphoglycerate + NAD(+) = 3-phosphooxypyruvate + NADH + H(+)</text>
        <dbReference type="Rhea" id="RHEA:12641"/>
        <dbReference type="ChEBI" id="CHEBI:15378"/>
        <dbReference type="ChEBI" id="CHEBI:18110"/>
        <dbReference type="ChEBI" id="CHEBI:57540"/>
        <dbReference type="ChEBI" id="CHEBI:57945"/>
        <dbReference type="ChEBI" id="CHEBI:58272"/>
        <dbReference type="EC" id="1.1.1.95"/>
    </reaction>
</comment>
<keyword evidence="5" id="KW-0007">Acetylation</keyword>
<dbReference type="EC" id="1.1.1.95" evidence="10"/>
<dbReference type="PANTHER" id="PTHR42938:SF22">
    <property type="entry name" value="D-3-PHOSPHOGLYCERATE DEHYDROGENASE"/>
    <property type="match status" value="1"/>
</dbReference>
<evidence type="ECO:0000256" key="5">
    <source>
        <dbReference type="ARBA" id="ARBA00022990"/>
    </source>
</evidence>
<evidence type="ECO:0000256" key="6">
    <source>
        <dbReference type="ARBA" id="ARBA00023002"/>
    </source>
</evidence>
<comment type="similarity">
    <text evidence="2 10">Belongs to the D-isomer specific 2-hydroxyacid dehydrogenase family.</text>
</comment>
<dbReference type="CDD" id="cd12173">
    <property type="entry name" value="PGDH_4"/>
    <property type="match status" value="1"/>
</dbReference>